<dbReference type="EMBL" id="BONI01000110">
    <property type="protein sequence ID" value="GIG11030.1"/>
    <property type="molecule type" value="Genomic_DNA"/>
</dbReference>
<dbReference type="RefSeq" id="WP_203698984.1">
    <property type="nucleotide sequence ID" value="NZ_BAAALC010000091.1"/>
</dbReference>
<feature type="transmembrane region" description="Helical" evidence="1">
    <location>
        <begin position="155"/>
        <end position="175"/>
    </location>
</feature>
<keyword evidence="3" id="KW-1185">Reference proteome</keyword>
<evidence type="ECO:0000313" key="2">
    <source>
        <dbReference type="EMBL" id="GIG11030.1"/>
    </source>
</evidence>
<reference evidence="2 3" key="1">
    <citation type="submission" date="2021-01" db="EMBL/GenBank/DDBJ databases">
        <title>Whole genome shotgun sequence of Catellatospora coxensis NBRC 107359.</title>
        <authorList>
            <person name="Komaki H."/>
            <person name="Tamura T."/>
        </authorList>
    </citation>
    <scope>NUCLEOTIDE SEQUENCE [LARGE SCALE GENOMIC DNA]</scope>
    <source>
        <strain evidence="2 3">NBRC 107359</strain>
    </source>
</reference>
<organism evidence="2 3">
    <name type="scientific">Catellatospora coxensis</name>
    <dbReference type="NCBI Taxonomy" id="310354"/>
    <lineage>
        <taxon>Bacteria</taxon>
        <taxon>Bacillati</taxon>
        <taxon>Actinomycetota</taxon>
        <taxon>Actinomycetes</taxon>
        <taxon>Micromonosporales</taxon>
        <taxon>Micromonosporaceae</taxon>
        <taxon>Catellatospora</taxon>
    </lineage>
</organism>
<feature type="transmembrane region" description="Helical" evidence="1">
    <location>
        <begin position="12"/>
        <end position="34"/>
    </location>
</feature>
<name>A0A8J3L219_9ACTN</name>
<sequence>MSVGITAAPRRAAAWWYALPTGLLAITAFLWLIWQTYAPLSPEREARPLVGPADVTAFEMAPGVVYSVYQRHDPARRGSDCRIDPENGQATGLGFGDFGRGSAALYEIPRAVTVDGVRYVLTSKLSNEFRRKVEVSCVGDPVLVEPVRDRRVGPLVMLAGAALVIVGGFGAVLVARRRTAA</sequence>
<evidence type="ECO:0000256" key="1">
    <source>
        <dbReference type="SAM" id="Phobius"/>
    </source>
</evidence>
<gene>
    <name evidence="2" type="ORF">Cco03nite_77300</name>
</gene>
<protein>
    <submittedName>
        <fullName evidence="2">Uncharacterized protein</fullName>
    </submittedName>
</protein>
<keyword evidence="1" id="KW-0812">Transmembrane</keyword>
<keyword evidence="1" id="KW-1133">Transmembrane helix</keyword>
<evidence type="ECO:0000313" key="3">
    <source>
        <dbReference type="Proteomes" id="UP000630887"/>
    </source>
</evidence>
<keyword evidence="1" id="KW-0472">Membrane</keyword>
<proteinExistence type="predicted"/>
<comment type="caution">
    <text evidence="2">The sequence shown here is derived from an EMBL/GenBank/DDBJ whole genome shotgun (WGS) entry which is preliminary data.</text>
</comment>
<dbReference type="AlphaFoldDB" id="A0A8J3L219"/>
<accession>A0A8J3L219</accession>
<dbReference type="Proteomes" id="UP000630887">
    <property type="component" value="Unassembled WGS sequence"/>
</dbReference>